<dbReference type="Proteomes" id="UP000318626">
    <property type="component" value="Chromosome"/>
</dbReference>
<dbReference type="KEGG" id="bvo:Pan97_23280"/>
<dbReference type="AlphaFoldDB" id="A0A518C7V3"/>
<feature type="transmembrane region" description="Helical" evidence="1">
    <location>
        <begin position="101"/>
        <end position="118"/>
    </location>
</feature>
<proteinExistence type="predicted"/>
<accession>A0A518C7V3</accession>
<sequence length="141" mass="15304">MLRDLGQFVYNLISGTAVHVISMLLGFILTLILFGKTDESIFHLVVAVFVPFLASGAFIAHRRLRWAPLVCVLSGTLALTVPPIAISAYWGWSWSTLGSDYWWVLTAVPCSLLGCLWVQSTPSAATQSELPGSSHADPNAE</sequence>
<name>A0A518C7V3_9BACT</name>
<evidence type="ECO:0000313" key="2">
    <source>
        <dbReference type="EMBL" id="QDU75298.1"/>
    </source>
</evidence>
<gene>
    <name evidence="2" type="ORF">Pan97_23280</name>
</gene>
<evidence type="ECO:0000256" key="1">
    <source>
        <dbReference type="SAM" id="Phobius"/>
    </source>
</evidence>
<keyword evidence="3" id="KW-1185">Reference proteome</keyword>
<evidence type="ECO:0000313" key="3">
    <source>
        <dbReference type="Proteomes" id="UP000318626"/>
    </source>
</evidence>
<feature type="transmembrane region" description="Helical" evidence="1">
    <location>
        <begin position="66"/>
        <end position="89"/>
    </location>
</feature>
<keyword evidence="1" id="KW-1133">Transmembrane helix</keyword>
<organism evidence="2 3">
    <name type="scientific">Bremerella volcania</name>
    <dbReference type="NCBI Taxonomy" id="2527984"/>
    <lineage>
        <taxon>Bacteria</taxon>
        <taxon>Pseudomonadati</taxon>
        <taxon>Planctomycetota</taxon>
        <taxon>Planctomycetia</taxon>
        <taxon>Pirellulales</taxon>
        <taxon>Pirellulaceae</taxon>
        <taxon>Bremerella</taxon>
    </lineage>
</organism>
<keyword evidence="1" id="KW-0812">Transmembrane</keyword>
<dbReference type="RefSeq" id="WP_144972554.1">
    <property type="nucleotide sequence ID" value="NZ_CP036289.1"/>
</dbReference>
<keyword evidence="1" id="KW-0472">Membrane</keyword>
<dbReference type="OrthoDB" id="286726at2"/>
<dbReference type="EMBL" id="CP036289">
    <property type="protein sequence ID" value="QDU75298.1"/>
    <property type="molecule type" value="Genomic_DNA"/>
</dbReference>
<feature type="transmembrane region" description="Helical" evidence="1">
    <location>
        <begin position="40"/>
        <end position="59"/>
    </location>
</feature>
<feature type="transmembrane region" description="Helical" evidence="1">
    <location>
        <begin position="12"/>
        <end position="34"/>
    </location>
</feature>
<reference evidence="3" key="1">
    <citation type="submission" date="2019-02" db="EMBL/GenBank/DDBJ databases">
        <title>Deep-cultivation of Planctomycetes and their phenomic and genomic characterization uncovers novel biology.</title>
        <authorList>
            <person name="Wiegand S."/>
            <person name="Jogler M."/>
            <person name="Boedeker C."/>
            <person name="Pinto D."/>
            <person name="Vollmers J."/>
            <person name="Rivas-Marin E."/>
            <person name="Kohn T."/>
            <person name="Peeters S.H."/>
            <person name="Heuer A."/>
            <person name="Rast P."/>
            <person name="Oberbeckmann S."/>
            <person name="Bunk B."/>
            <person name="Jeske O."/>
            <person name="Meyerdierks A."/>
            <person name="Storesund J.E."/>
            <person name="Kallscheuer N."/>
            <person name="Luecker S."/>
            <person name="Lage O.M."/>
            <person name="Pohl T."/>
            <person name="Merkel B.J."/>
            <person name="Hornburger P."/>
            <person name="Mueller R.-W."/>
            <person name="Bruemmer F."/>
            <person name="Labrenz M."/>
            <person name="Spormann A.M."/>
            <person name="Op den Camp H."/>
            <person name="Overmann J."/>
            <person name="Amann R."/>
            <person name="Jetten M.S.M."/>
            <person name="Mascher T."/>
            <person name="Medema M.H."/>
            <person name="Devos D.P."/>
            <person name="Kaster A.-K."/>
            <person name="Ovreas L."/>
            <person name="Rohde M."/>
            <person name="Galperin M.Y."/>
            <person name="Jogler C."/>
        </authorList>
    </citation>
    <scope>NUCLEOTIDE SEQUENCE [LARGE SCALE GENOMIC DNA]</scope>
    <source>
        <strain evidence="3">Pan97</strain>
    </source>
</reference>
<protein>
    <submittedName>
        <fullName evidence="2">Uncharacterized protein</fullName>
    </submittedName>
</protein>